<dbReference type="AlphaFoldDB" id="A0A1H1LVZ8"/>
<feature type="signal peptide" evidence="1">
    <location>
        <begin position="1"/>
        <end position="29"/>
    </location>
</feature>
<keyword evidence="3" id="KW-1185">Reference proteome</keyword>
<feature type="chain" id="PRO_5009253808" evidence="1">
    <location>
        <begin position="30"/>
        <end position="87"/>
    </location>
</feature>
<evidence type="ECO:0000313" key="3">
    <source>
        <dbReference type="Proteomes" id="UP000199597"/>
    </source>
</evidence>
<proteinExistence type="predicted"/>
<dbReference type="Proteomes" id="UP000199597">
    <property type="component" value="Chromosome I"/>
</dbReference>
<sequence length="87" mass="9303">MNMKRIGAVSLAAATLASASLFGATAAQAGPSKYWSANFRNVETCSIGVKHYINHIENLGYTLRAGNCTPDDYGNPNSRYTGAVLYK</sequence>
<evidence type="ECO:0000313" key="2">
    <source>
        <dbReference type="EMBL" id="SDR77939.1"/>
    </source>
</evidence>
<name>A0A1H1LVZ8_9MICO</name>
<protein>
    <submittedName>
        <fullName evidence="2">Uncharacterized protein</fullName>
    </submittedName>
</protein>
<reference evidence="3" key="1">
    <citation type="submission" date="2016-10" db="EMBL/GenBank/DDBJ databases">
        <authorList>
            <person name="Varghese N."/>
            <person name="Submissions S."/>
        </authorList>
    </citation>
    <scope>NUCLEOTIDE SEQUENCE [LARGE SCALE GENOMIC DNA]</scope>
    <source>
        <strain evidence="3">DSM 23676</strain>
    </source>
</reference>
<dbReference type="STRING" id="1136497.SAMN04489752_0237"/>
<evidence type="ECO:0000256" key="1">
    <source>
        <dbReference type="SAM" id="SignalP"/>
    </source>
</evidence>
<keyword evidence="1" id="KW-0732">Signal</keyword>
<organism evidence="2 3">
    <name type="scientific">Brevibacterium siliguriense</name>
    <dbReference type="NCBI Taxonomy" id="1136497"/>
    <lineage>
        <taxon>Bacteria</taxon>
        <taxon>Bacillati</taxon>
        <taxon>Actinomycetota</taxon>
        <taxon>Actinomycetes</taxon>
        <taxon>Micrococcales</taxon>
        <taxon>Brevibacteriaceae</taxon>
        <taxon>Brevibacterium</taxon>
    </lineage>
</organism>
<accession>A0A1H1LVZ8</accession>
<dbReference type="EMBL" id="LT629766">
    <property type="protein sequence ID" value="SDR77939.1"/>
    <property type="molecule type" value="Genomic_DNA"/>
</dbReference>
<gene>
    <name evidence="2" type="ORF">SAMN04489752_0237</name>
</gene>